<comment type="caution">
    <text evidence="2">The sequence shown here is derived from an EMBL/GenBank/DDBJ whole genome shotgun (WGS) entry which is preliminary data.</text>
</comment>
<keyword evidence="3" id="KW-1185">Reference proteome</keyword>
<dbReference type="InterPro" id="IPR004027">
    <property type="entry name" value="SEC_C_motif"/>
</dbReference>
<dbReference type="PANTHER" id="PTHR33747">
    <property type="entry name" value="UPF0225 PROTEIN SCO1677"/>
    <property type="match status" value="1"/>
</dbReference>
<dbReference type="InterPro" id="IPR032710">
    <property type="entry name" value="NTF2-like_dom_sf"/>
</dbReference>
<evidence type="ECO:0000313" key="3">
    <source>
        <dbReference type="Proteomes" id="UP001595711"/>
    </source>
</evidence>
<reference evidence="3" key="1">
    <citation type="journal article" date="2019" name="Int. J. Syst. Evol. Microbiol.">
        <title>The Global Catalogue of Microorganisms (GCM) 10K type strain sequencing project: providing services to taxonomists for standard genome sequencing and annotation.</title>
        <authorList>
            <consortium name="The Broad Institute Genomics Platform"/>
            <consortium name="The Broad Institute Genome Sequencing Center for Infectious Disease"/>
            <person name="Wu L."/>
            <person name="Ma J."/>
        </authorList>
    </citation>
    <scope>NUCLEOTIDE SEQUENCE [LARGE SCALE GENOMIC DNA]</scope>
    <source>
        <strain evidence="3">KCTC 42182</strain>
    </source>
</reference>
<accession>A0ABV7VDG5</accession>
<feature type="domain" description="YchJ-like middle NTF2-like" evidence="1">
    <location>
        <begin position="27"/>
        <end position="122"/>
    </location>
</feature>
<dbReference type="Proteomes" id="UP001595711">
    <property type="component" value="Unassembled WGS sequence"/>
</dbReference>
<gene>
    <name evidence="2" type="ORF">ACFOOQ_05430</name>
</gene>
<organism evidence="2 3">
    <name type="scientific">Ferrovibrio xuzhouensis</name>
    <dbReference type="NCBI Taxonomy" id="1576914"/>
    <lineage>
        <taxon>Bacteria</taxon>
        <taxon>Pseudomonadati</taxon>
        <taxon>Pseudomonadota</taxon>
        <taxon>Alphaproteobacteria</taxon>
        <taxon>Rhodospirillales</taxon>
        <taxon>Rhodospirillaceae</taxon>
        <taxon>Ferrovibrio</taxon>
    </lineage>
</organism>
<proteinExistence type="predicted"/>
<dbReference type="Pfam" id="PF02810">
    <property type="entry name" value="SEC-C"/>
    <property type="match status" value="1"/>
</dbReference>
<name>A0ABV7VDG5_9PROT</name>
<dbReference type="EMBL" id="JBHRYJ010000001">
    <property type="protein sequence ID" value="MFC3674977.1"/>
    <property type="molecule type" value="Genomic_DNA"/>
</dbReference>
<protein>
    <submittedName>
        <fullName evidence="2">YchJ family protein</fullName>
    </submittedName>
</protein>
<dbReference type="SUPFAM" id="SSF54427">
    <property type="entry name" value="NTF2-like"/>
    <property type="match status" value="1"/>
</dbReference>
<evidence type="ECO:0000313" key="2">
    <source>
        <dbReference type="EMBL" id="MFC3674977.1"/>
    </source>
</evidence>
<evidence type="ECO:0000259" key="1">
    <source>
        <dbReference type="Pfam" id="PF17775"/>
    </source>
</evidence>
<dbReference type="InterPro" id="IPR048469">
    <property type="entry name" value="YchJ-like_M"/>
</dbReference>
<dbReference type="PANTHER" id="PTHR33747:SF1">
    <property type="entry name" value="ADENYLATE CYCLASE-ASSOCIATED CAP C-TERMINAL DOMAIN-CONTAINING PROTEIN"/>
    <property type="match status" value="1"/>
</dbReference>
<dbReference type="Gene3D" id="3.10.450.50">
    <property type="match status" value="1"/>
</dbReference>
<dbReference type="RefSeq" id="WP_379722671.1">
    <property type="nucleotide sequence ID" value="NZ_JBHRYJ010000001.1"/>
</dbReference>
<dbReference type="SUPFAM" id="SSF103642">
    <property type="entry name" value="Sec-C motif"/>
    <property type="match status" value="1"/>
</dbReference>
<dbReference type="Pfam" id="PF17775">
    <property type="entry name" value="YchJ_M-like"/>
    <property type="match status" value="1"/>
</dbReference>
<sequence>MSQCPCHSGLGFEACCGPYLDGRPVPTALALMRSRYTAYTRGDAAYLGRTITQETKAEFDPAEAKSVGMAARWLGLDIIAVSGGGVDDQQGVVEYAAKFRLHGEQRVHHERATFRREDGVWLCSGGEVAPKSAPRRAAKVGRNDVCPCGSGRKYKKCCGANP</sequence>